<dbReference type="InterPro" id="IPR047057">
    <property type="entry name" value="MerR_fam"/>
</dbReference>
<dbReference type="AlphaFoldDB" id="A0A9X2MA98"/>
<gene>
    <name evidence="7" type="ORF">NSA58_07615</name>
</gene>
<dbReference type="PANTHER" id="PTHR30204">
    <property type="entry name" value="REDOX-CYCLING DRUG-SENSING TRANSCRIPTIONAL ACTIVATOR SOXR"/>
    <property type="match status" value="1"/>
</dbReference>
<proteinExistence type="predicted"/>
<dbReference type="SUPFAM" id="SSF46955">
    <property type="entry name" value="Putative DNA-binding domain"/>
    <property type="match status" value="1"/>
</dbReference>
<keyword evidence="2" id="KW-0805">Transcription regulation</keyword>
<keyword evidence="5" id="KW-0175">Coiled coil</keyword>
<dbReference type="RefSeq" id="WP_074429491.1">
    <property type="nucleotide sequence ID" value="NZ_JANKBY010000069.1"/>
</dbReference>
<keyword evidence="1" id="KW-0678">Repressor</keyword>
<feature type="coiled-coil region" evidence="5">
    <location>
        <begin position="74"/>
        <end position="108"/>
    </location>
</feature>
<keyword evidence="4" id="KW-0804">Transcription</keyword>
<evidence type="ECO:0000256" key="2">
    <source>
        <dbReference type="ARBA" id="ARBA00023015"/>
    </source>
</evidence>
<protein>
    <submittedName>
        <fullName evidence="7">MerR family transcriptional regulator</fullName>
    </submittedName>
</protein>
<dbReference type="InterPro" id="IPR000551">
    <property type="entry name" value="MerR-type_HTH_dom"/>
</dbReference>
<dbReference type="GO" id="GO:0003700">
    <property type="term" value="F:DNA-binding transcription factor activity"/>
    <property type="evidence" value="ECO:0007669"/>
    <property type="project" value="InterPro"/>
</dbReference>
<evidence type="ECO:0000313" key="8">
    <source>
        <dbReference type="Proteomes" id="UP001140817"/>
    </source>
</evidence>
<evidence type="ECO:0000256" key="5">
    <source>
        <dbReference type="SAM" id="Coils"/>
    </source>
</evidence>
<evidence type="ECO:0000256" key="4">
    <source>
        <dbReference type="ARBA" id="ARBA00023163"/>
    </source>
</evidence>
<accession>A0A9X2MA98</accession>
<dbReference type="SMART" id="SM00422">
    <property type="entry name" value="HTH_MERR"/>
    <property type="match status" value="1"/>
</dbReference>
<evidence type="ECO:0000259" key="6">
    <source>
        <dbReference type="PROSITE" id="PS50937"/>
    </source>
</evidence>
<dbReference type="Proteomes" id="UP001140817">
    <property type="component" value="Unassembled WGS sequence"/>
</dbReference>
<dbReference type="Gene3D" id="1.10.1660.10">
    <property type="match status" value="1"/>
</dbReference>
<evidence type="ECO:0000313" key="7">
    <source>
        <dbReference type="EMBL" id="MCR1822649.1"/>
    </source>
</evidence>
<dbReference type="PANTHER" id="PTHR30204:SF69">
    <property type="entry name" value="MERR-FAMILY TRANSCRIPTIONAL REGULATOR"/>
    <property type="match status" value="1"/>
</dbReference>
<dbReference type="GO" id="GO:0003677">
    <property type="term" value="F:DNA binding"/>
    <property type="evidence" value="ECO:0007669"/>
    <property type="project" value="UniProtKB-KW"/>
</dbReference>
<dbReference type="Pfam" id="PF13411">
    <property type="entry name" value="MerR_1"/>
    <property type="match status" value="1"/>
</dbReference>
<dbReference type="EMBL" id="JANKBY010000069">
    <property type="protein sequence ID" value="MCR1822649.1"/>
    <property type="molecule type" value="Genomic_DNA"/>
</dbReference>
<keyword evidence="3" id="KW-0238">DNA-binding</keyword>
<sequence length="275" mass="33004">MKFSIGQVSKLFEISKDTLRHYDKIGVLKPEVNETNGYRYYYEEDLEKLGLILETKYLGIPLSEIKKTIESESLMQYKNLIEKQEESIKKQIEELRIKEKHLQESRETLDKIIKFKNEYDFSKLNIYEKSMNLYGIKFKKIFDGSFYKQFLLELEEGLGFDEEEYYYIHQILEDGTLEENQYEIYIKENKNNKDLIQKYIAKKDLEVSKKYLSGNVISTCFYGNEEELNEYIVSLSKYFNENKCTNVYIMYDFSLPKQNNKDDYFVKIILEIKNS</sequence>
<name>A0A9X2MA98_9FIRM</name>
<organism evidence="7 8">
    <name type="scientific">Terrisporobacter muris</name>
    <dbReference type="NCBI Taxonomy" id="2963284"/>
    <lineage>
        <taxon>Bacteria</taxon>
        <taxon>Bacillati</taxon>
        <taxon>Bacillota</taxon>
        <taxon>Clostridia</taxon>
        <taxon>Peptostreptococcales</taxon>
        <taxon>Peptostreptococcaceae</taxon>
        <taxon>Terrisporobacter</taxon>
    </lineage>
</organism>
<comment type="caution">
    <text evidence="7">The sequence shown here is derived from an EMBL/GenBank/DDBJ whole genome shotgun (WGS) entry which is preliminary data.</text>
</comment>
<reference evidence="7" key="1">
    <citation type="submission" date="2022-07" db="EMBL/GenBank/DDBJ databases">
        <title>Enhanced cultured diversity of the mouse gut microbiota enables custom-made synthetic communities.</title>
        <authorList>
            <person name="Afrizal A."/>
        </authorList>
    </citation>
    <scope>NUCLEOTIDE SEQUENCE</scope>
    <source>
        <strain evidence="7">DSM 29186</strain>
    </source>
</reference>
<evidence type="ECO:0000256" key="3">
    <source>
        <dbReference type="ARBA" id="ARBA00023125"/>
    </source>
</evidence>
<feature type="domain" description="HTH merR-type" evidence="6">
    <location>
        <begin position="2"/>
        <end position="71"/>
    </location>
</feature>
<keyword evidence="8" id="KW-1185">Reference proteome</keyword>
<dbReference type="InterPro" id="IPR009061">
    <property type="entry name" value="DNA-bd_dom_put_sf"/>
</dbReference>
<evidence type="ECO:0000256" key="1">
    <source>
        <dbReference type="ARBA" id="ARBA00022491"/>
    </source>
</evidence>
<dbReference type="PROSITE" id="PS50937">
    <property type="entry name" value="HTH_MERR_2"/>
    <property type="match status" value="1"/>
</dbReference>